<evidence type="ECO:0000313" key="3">
    <source>
        <dbReference type="EMBL" id="CUS10599.1"/>
    </source>
</evidence>
<evidence type="ECO:0008006" key="5">
    <source>
        <dbReference type="Google" id="ProtNLM"/>
    </source>
</evidence>
<dbReference type="GO" id="GO:0030474">
    <property type="term" value="P:spindle pole body duplication"/>
    <property type="evidence" value="ECO:0007669"/>
    <property type="project" value="TreeGrafter"/>
</dbReference>
<evidence type="ECO:0000256" key="1">
    <source>
        <dbReference type="SAM" id="MobiDB-lite"/>
    </source>
</evidence>
<protein>
    <recommendedName>
        <fullName evidence="5">Nuclear pore complex component</fullName>
    </recommendedName>
</protein>
<dbReference type="GO" id="GO:0006606">
    <property type="term" value="P:protein import into nucleus"/>
    <property type="evidence" value="ECO:0007669"/>
    <property type="project" value="TreeGrafter"/>
</dbReference>
<proteinExistence type="predicted"/>
<dbReference type="Proteomes" id="UP001412239">
    <property type="component" value="Unassembled WGS sequence"/>
</dbReference>
<dbReference type="PANTHER" id="PTHR28003:SF1">
    <property type="entry name" value="NUCLEOPORIN POM34"/>
    <property type="match status" value="1"/>
</dbReference>
<dbReference type="Pfam" id="PF08058">
    <property type="entry name" value="NPCC"/>
    <property type="match status" value="1"/>
</dbReference>
<keyword evidence="2" id="KW-0812">Transmembrane</keyword>
<gene>
    <name evidence="3" type="ORF">GSTUAT00005353001</name>
</gene>
<accession>A0A292PSS5</accession>
<reference evidence="3" key="1">
    <citation type="submission" date="2015-10" db="EMBL/GenBank/DDBJ databases">
        <authorList>
            <person name="Regsiter A."/>
            <person name="william w."/>
        </authorList>
    </citation>
    <scope>NUCLEOTIDE SEQUENCE</scope>
    <source>
        <strain evidence="3">Montdore</strain>
    </source>
</reference>
<feature type="compositionally biased region" description="Polar residues" evidence="1">
    <location>
        <begin position="149"/>
        <end position="177"/>
    </location>
</feature>
<dbReference type="InterPro" id="IPR012578">
    <property type="entry name" value="Nucl_pore_cmplx"/>
</dbReference>
<feature type="region of interest" description="Disordered" evidence="1">
    <location>
        <begin position="136"/>
        <end position="218"/>
    </location>
</feature>
<dbReference type="EMBL" id="LN891043">
    <property type="protein sequence ID" value="CUS10599.1"/>
    <property type="molecule type" value="Genomic_DNA"/>
</dbReference>
<keyword evidence="4" id="KW-1185">Reference proteome</keyword>
<evidence type="ECO:0000256" key="2">
    <source>
        <dbReference type="SAM" id="Phobius"/>
    </source>
</evidence>
<feature type="transmembrane region" description="Helical" evidence="2">
    <location>
        <begin position="46"/>
        <end position="62"/>
    </location>
</feature>
<evidence type="ECO:0000313" key="4">
    <source>
        <dbReference type="Proteomes" id="UP001412239"/>
    </source>
</evidence>
<dbReference type="GO" id="GO:0070762">
    <property type="term" value="C:nuclear pore transmembrane ring"/>
    <property type="evidence" value="ECO:0007669"/>
    <property type="project" value="TreeGrafter"/>
</dbReference>
<feature type="region of interest" description="Disordered" evidence="1">
    <location>
        <begin position="1"/>
        <end position="22"/>
    </location>
</feature>
<organism evidence="3 4">
    <name type="scientific">Tuber aestivum</name>
    <name type="common">summer truffle</name>
    <dbReference type="NCBI Taxonomy" id="59557"/>
    <lineage>
        <taxon>Eukaryota</taxon>
        <taxon>Fungi</taxon>
        <taxon>Dikarya</taxon>
        <taxon>Ascomycota</taxon>
        <taxon>Pezizomycotina</taxon>
        <taxon>Pezizomycetes</taxon>
        <taxon>Pezizales</taxon>
        <taxon>Tuberaceae</taxon>
        <taxon>Tuber</taxon>
    </lineage>
</organism>
<dbReference type="PANTHER" id="PTHR28003">
    <property type="entry name" value="NUCLEOPORIN POM34"/>
    <property type="match status" value="1"/>
</dbReference>
<dbReference type="AlphaFoldDB" id="A0A292PSS5"/>
<sequence length="258" mass="27541">MSSAPSTPMKGAPATPVTTGSWRHPALDDIAKRTANKRPDMSFKRLTMNTLALVASFAMFTLLRKSEFLLSLAPSSPAFHQYFSYILWVTRCVLAFNIGESITRLLAPADEFTDISLTPEQRKLLGLNPNVPLSASASTGNIITPPRYTKSTPSSRTGSPSFGASTSGSPTLQRKSAPQTPPPMTPSPLRMGGGLEKRQSNGIGSPSAGLFSGGSPGVKLAGTSVVPGNKWLYEKNIQRKNEGLRFSPSKSIFSTPRA</sequence>
<dbReference type="GO" id="GO:0005640">
    <property type="term" value="C:nuclear outer membrane"/>
    <property type="evidence" value="ECO:0007669"/>
    <property type="project" value="TreeGrafter"/>
</dbReference>
<keyword evidence="2" id="KW-1133">Transmembrane helix</keyword>
<keyword evidence="2" id="KW-0472">Membrane</keyword>
<name>A0A292PSS5_9PEZI</name>